<organism evidence="2 3">
    <name type="scientific">Lepraria finkii</name>
    <dbReference type="NCBI Taxonomy" id="1340010"/>
    <lineage>
        <taxon>Eukaryota</taxon>
        <taxon>Fungi</taxon>
        <taxon>Dikarya</taxon>
        <taxon>Ascomycota</taxon>
        <taxon>Pezizomycotina</taxon>
        <taxon>Lecanoromycetes</taxon>
        <taxon>OSLEUM clade</taxon>
        <taxon>Lecanoromycetidae</taxon>
        <taxon>Lecanorales</taxon>
        <taxon>Lecanorineae</taxon>
        <taxon>Stereocaulaceae</taxon>
        <taxon>Lepraria</taxon>
    </lineage>
</organism>
<gene>
    <name evidence="2" type="ORF">ABVK25_000736</name>
</gene>
<evidence type="ECO:0000313" key="3">
    <source>
        <dbReference type="Proteomes" id="UP001590951"/>
    </source>
</evidence>
<sequence>MQAQSNWYQADNHTLCIDLAHKAFTDGLKVFSSRLTNDHRKVALARQATCIEEVQKAVADAKLKYDTAHNNSKARTWLSKLSSRVRHYGNIMDVLVQHHPELV</sequence>
<name>A0ABR4BNR5_9LECA</name>
<dbReference type="EMBL" id="JBHFEH010000001">
    <property type="protein sequence ID" value="KAL2059443.1"/>
    <property type="molecule type" value="Genomic_DNA"/>
</dbReference>
<reference evidence="2 3" key="1">
    <citation type="submission" date="2024-09" db="EMBL/GenBank/DDBJ databases">
        <title>Rethinking Asexuality: The Enigmatic Case of Functional Sexual Genes in Lepraria (Stereocaulaceae).</title>
        <authorList>
            <person name="Doellman M."/>
            <person name="Sun Y."/>
            <person name="Barcenas-Pena A."/>
            <person name="Lumbsch H.T."/>
            <person name="Grewe F."/>
        </authorList>
    </citation>
    <scope>NUCLEOTIDE SEQUENCE [LARGE SCALE GENOMIC DNA]</scope>
    <source>
        <strain evidence="2 3">Grewe 0041</strain>
    </source>
</reference>
<evidence type="ECO:0000259" key="1">
    <source>
        <dbReference type="Pfam" id="PF24809"/>
    </source>
</evidence>
<comment type="caution">
    <text evidence="2">The sequence shown here is derived from an EMBL/GenBank/DDBJ whole genome shotgun (WGS) entry which is preliminary data.</text>
</comment>
<proteinExistence type="predicted"/>
<feature type="domain" description="DUF7708" evidence="1">
    <location>
        <begin position="76"/>
        <end position="102"/>
    </location>
</feature>
<dbReference type="Pfam" id="PF24809">
    <property type="entry name" value="DUF7708"/>
    <property type="match status" value="1"/>
</dbReference>
<dbReference type="Proteomes" id="UP001590951">
    <property type="component" value="Unassembled WGS sequence"/>
</dbReference>
<accession>A0ABR4BNR5</accession>
<keyword evidence="3" id="KW-1185">Reference proteome</keyword>
<evidence type="ECO:0000313" key="2">
    <source>
        <dbReference type="EMBL" id="KAL2059443.1"/>
    </source>
</evidence>
<dbReference type="InterPro" id="IPR056125">
    <property type="entry name" value="DUF7708"/>
</dbReference>
<protein>
    <recommendedName>
        <fullName evidence="1">DUF7708 domain-containing protein</fullName>
    </recommendedName>
</protein>